<organism evidence="2 3">
    <name type="scientific">Actinopolyspora xinjiangensis</name>
    <dbReference type="NCBI Taxonomy" id="405564"/>
    <lineage>
        <taxon>Bacteria</taxon>
        <taxon>Bacillati</taxon>
        <taxon>Actinomycetota</taxon>
        <taxon>Actinomycetes</taxon>
        <taxon>Actinopolysporales</taxon>
        <taxon>Actinopolysporaceae</taxon>
        <taxon>Actinopolyspora</taxon>
    </lineage>
</organism>
<dbReference type="STRING" id="405564.SAMN04487905_11129"/>
<keyword evidence="3" id="KW-1185">Reference proteome</keyword>
<dbReference type="Proteomes" id="UP000199497">
    <property type="component" value="Unassembled WGS sequence"/>
</dbReference>
<name>A0A1H0W7Z9_9ACTN</name>
<gene>
    <name evidence="2" type="ORF">SAMN04487905_11129</name>
</gene>
<reference evidence="3" key="1">
    <citation type="submission" date="2016-10" db="EMBL/GenBank/DDBJ databases">
        <authorList>
            <person name="Varghese N."/>
            <person name="Submissions S."/>
        </authorList>
    </citation>
    <scope>NUCLEOTIDE SEQUENCE [LARGE SCALE GENOMIC DNA]</scope>
    <source>
        <strain evidence="3">DSM 46732</strain>
    </source>
</reference>
<dbReference type="EMBL" id="FNJR01000011">
    <property type="protein sequence ID" value="SDP86849.1"/>
    <property type="molecule type" value="Genomic_DNA"/>
</dbReference>
<evidence type="ECO:0000313" key="3">
    <source>
        <dbReference type="Proteomes" id="UP000199497"/>
    </source>
</evidence>
<dbReference type="InterPro" id="IPR019639">
    <property type="entry name" value="DUF2505"/>
</dbReference>
<sequence>MHNGNLRRMTRRIEHHSMSRRPAARIHAALTDADCLRERLGAAKDGTAEVVSHTVTEHETRFQLRQRLPEGELPTVIRGVLGGAPLLERSESWRVREEGHFVGEVAATLRRVPSTITGSLWLRDLTPAERSVPEGASEEERPRISEFALRGEVAVHLPFLSERAEELLAGQLELVIEREREIIADWLRRGG</sequence>
<evidence type="ECO:0000313" key="2">
    <source>
        <dbReference type="EMBL" id="SDP86849.1"/>
    </source>
</evidence>
<protein>
    <recommendedName>
        <fullName evidence="4">DUF2505 domain-containing protein</fullName>
    </recommendedName>
</protein>
<evidence type="ECO:0000256" key="1">
    <source>
        <dbReference type="SAM" id="MobiDB-lite"/>
    </source>
</evidence>
<evidence type="ECO:0008006" key="4">
    <source>
        <dbReference type="Google" id="ProtNLM"/>
    </source>
</evidence>
<dbReference type="AlphaFoldDB" id="A0A1H0W7Z9"/>
<feature type="region of interest" description="Disordered" evidence="1">
    <location>
        <begin position="1"/>
        <end position="22"/>
    </location>
</feature>
<proteinExistence type="predicted"/>
<dbReference type="Pfam" id="PF10698">
    <property type="entry name" value="DUF2505"/>
    <property type="match status" value="1"/>
</dbReference>
<accession>A0A1H0W7Z9</accession>